<sequence length="300" mass="34118">MSGKALLGSAVMEDAEVAQFNAFERVFGADNKYIYLICKKAIRMSDSAKDRVFRGIYNIYYSLSMEQCIEFVQVNVAAWRDSPETKYFAKYFVNQWLCGFASTNNPVEQLNKKLKRDHTLRQRLKMGTLLQQLYPVVTTNPTPTKDFMFKWSHQVYYNASAPRNFPTLEVNIAKVKCVNSTQPPRVKVKPRHKTEAGITVSAQMGLHYARMEGLNQPQIGWKVGLVGQTCGCNMYFKFNTCVYLIPILVKYDVAEYFGNEILVNRTPARKRQRTEESIALNVLAVVAGRPATNGHALSLL</sequence>
<dbReference type="AlphaFoldDB" id="A0A225WQ13"/>
<proteinExistence type="predicted"/>
<reference evidence="2" key="1">
    <citation type="submission" date="2017-03" db="EMBL/GenBank/DDBJ databases">
        <title>Phytopthora megakarya and P. palmivora, two closely related causual agents of cacao black pod achieved similar genome size and gene model numbers by different mechanisms.</title>
        <authorList>
            <person name="Ali S."/>
            <person name="Shao J."/>
            <person name="Larry D.J."/>
            <person name="Kronmiller B."/>
            <person name="Shen D."/>
            <person name="Strem M.D."/>
            <person name="Melnick R.L."/>
            <person name="Guiltinan M.J."/>
            <person name="Tyler B.M."/>
            <person name="Meinhardt L.W."/>
            <person name="Bailey B.A."/>
        </authorList>
    </citation>
    <scope>NUCLEOTIDE SEQUENCE [LARGE SCALE GENOMIC DNA]</scope>
    <source>
        <strain evidence="2">zdho120</strain>
    </source>
</reference>
<keyword evidence="2" id="KW-1185">Reference proteome</keyword>
<accession>A0A225WQ13</accession>
<comment type="caution">
    <text evidence="1">The sequence shown here is derived from an EMBL/GenBank/DDBJ whole genome shotgun (WGS) entry which is preliminary data.</text>
</comment>
<dbReference type="EMBL" id="NBNE01000472">
    <property type="protein sequence ID" value="OWZ19209.1"/>
    <property type="molecule type" value="Genomic_DNA"/>
</dbReference>
<gene>
    <name evidence="1" type="ORF">PHMEG_0006575</name>
</gene>
<name>A0A225WQ13_9STRA</name>
<organism evidence="1 2">
    <name type="scientific">Phytophthora megakarya</name>
    <dbReference type="NCBI Taxonomy" id="4795"/>
    <lineage>
        <taxon>Eukaryota</taxon>
        <taxon>Sar</taxon>
        <taxon>Stramenopiles</taxon>
        <taxon>Oomycota</taxon>
        <taxon>Peronosporomycetes</taxon>
        <taxon>Peronosporales</taxon>
        <taxon>Peronosporaceae</taxon>
        <taxon>Phytophthora</taxon>
    </lineage>
</organism>
<dbReference type="Proteomes" id="UP000198211">
    <property type="component" value="Unassembled WGS sequence"/>
</dbReference>
<dbReference type="OrthoDB" id="124578at2759"/>
<evidence type="ECO:0000313" key="2">
    <source>
        <dbReference type="Proteomes" id="UP000198211"/>
    </source>
</evidence>
<protein>
    <submittedName>
        <fullName evidence="1">Uncharacterized protein</fullName>
    </submittedName>
</protein>
<evidence type="ECO:0000313" key="1">
    <source>
        <dbReference type="EMBL" id="OWZ19209.1"/>
    </source>
</evidence>